<dbReference type="EMBL" id="RBZV01000006">
    <property type="protein sequence ID" value="RKP47018.1"/>
    <property type="molecule type" value="Genomic_DNA"/>
</dbReference>
<sequence>MLDAHERGEVLPDFVDGSCWDEYVVRTQRFEDGQQEVAAFSVRVWRHFQAIRALPRGARGKREVAEGESEQDASAKAAKSLQTSIERSKRMIRKRCKAIRADRMLTLSTRANETRIEVWAKWWDAFRRRLNAMQDFHYVAVLERQQRGAWHIHVAVSGRQNWKLLRSIWLSVIRKSGTDGTVNDSFRGGKANAIFKRIGGKGRAMRHRIATYIAKYVGKDADATTFNKKRYWTSRGIVLPETTTYAHLGPEFGARDAVVAAHQCVLGNGATCDGAQFYWNQGIGVFWMATGNTE</sequence>
<reference evidence="3 4" key="1">
    <citation type="submission" date="2018-10" db="EMBL/GenBank/DDBJ databases">
        <title>Paraburkholderia sp. 7MK8-2, isolated from soil.</title>
        <authorList>
            <person name="Gao Z.-H."/>
            <person name="Qiu L.-H."/>
        </authorList>
    </citation>
    <scope>NUCLEOTIDE SEQUENCE [LARGE SCALE GENOMIC DNA]</scope>
    <source>
        <strain evidence="3 4">7MK8-2</strain>
    </source>
</reference>
<evidence type="ECO:0000256" key="1">
    <source>
        <dbReference type="SAM" id="MobiDB-lite"/>
    </source>
</evidence>
<gene>
    <name evidence="3" type="ORF">D7S89_15990</name>
</gene>
<evidence type="ECO:0000313" key="3">
    <source>
        <dbReference type="EMBL" id="RKP47018.1"/>
    </source>
</evidence>
<name>A0A494X8W9_9BURK</name>
<dbReference type="OrthoDB" id="3173306at2"/>
<comment type="caution">
    <text evidence="3">The sequence shown here is derived from an EMBL/GenBank/DDBJ whole genome shotgun (WGS) entry which is preliminary data.</text>
</comment>
<dbReference type="Proteomes" id="UP000280434">
    <property type="component" value="Unassembled WGS sequence"/>
</dbReference>
<dbReference type="Pfam" id="PF23343">
    <property type="entry name" value="REP_ORF2-G2P"/>
    <property type="match status" value="1"/>
</dbReference>
<evidence type="ECO:0000313" key="4">
    <source>
        <dbReference type="Proteomes" id="UP000280434"/>
    </source>
</evidence>
<keyword evidence="4" id="KW-1185">Reference proteome</keyword>
<dbReference type="AlphaFoldDB" id="A0A494X8W9"/>
<feature type="region of interest" description="Disordered" evidence="1">
    <location>
        <begin position="59"/>
        <end position="80"/>
    </location>
</feature>
<organism evidence="3 4">
    <name type="scientific">Trinickia fusca</name>
    <dbReference type="NCBI Taxonomy" id="2419777"/>
    <lineage>
        <taxon>Bacteria</taxon>
        <taxon>Pseudomonadati</taxon>
        <taxon>Pseudomonadota</taxon>
        <taxon>Betaproteobacteria</taxon>
        <taxon>Burkholderiales</taxon>
        <taxon>Burkholderiaceae</taxon>
        <taxon>Trinickia</taxon>
    </lineage>
</organism>
<protein>
    <recommendedName>
        <fullName evidence="2">Replication-associated protein ORF2/G2P domain-containing protein</fullName>
    </recommendedName>
</protein>
<accession>A0A494X8W9</accession>
<proteinExistence type="predicted"/>
<evidence type="ECO:0000259" key="2">
    <source>
        <dbReference type="Pfam" id="PF23343"/>
    </source>
</evidence>
<feature type="domain" description="Replication-associated protein ORF2/G2P" evidence="2">
    <location>
        <begin position="103"/>
        <end position="220"/>
    </location>
</feature>
<dbReference type="RefSeq" id="WP_121279006.1">
    <property type="nucleotide sequence ID" value="NZ_RBZV01000006.1"/>
</dbReference>
<dbReference type="InterPro" id="IPR056906">
    <property type="entry name" value="ORF2/G2P_dom"/>
</dbReference>